<keyword evidence="2" id="KW-1133">Transmembrane helix</keyword>
<feature type="transmembrane region" description="Helical" evidence="2">
    <location>
        <begin position="50"/>
        <end position="73"/>
    </location>
</feature>
<dbReference type="RefSeq" id="WP_107568823.1">
    <property type="nucleotide sequence ID" value="NZ_PYYB01000001.1"/>
</dbReference>
<evidence type="ECO:0000256" key="1">
    <source>
        <dbReference type="SAM" id="MobiDB-lite"/>
    </source>
</evidence>
<organism evidence="3 4">
    <name type="scientific">Paraconexibacter algicola</name>
    <dbReference type="NCBI Taxonomy" id="2133960"/>
    <lineage>
        <taxon>Bacteria</taxon>
        <taxon>Bacillati</taxon>
        <taxon>Actinomycetota</taxon>
        <taxon>Thermoleophilia</taxon>
        <taxon>Solirubrobacterales</taxon>
        <taxon>Paraconexibacteraceae</taxon>
        <taxon>Paraconexibacter</taxon>
    </lineage>
</organism>
<comment type="caution">
    <text evidence="3">The sequence shown here is derived from an EMBL/GenBank/DDBJ whole genome shotgun (WGS) entry which is preliminary data.</text>
</comment>
<name>A0A2T4ULU7_9ACTN</name>
<keyword evidence="4" id="KW-1185">Reference proteome</keyword>
<sequence length="123" mass="13056">MATDLPPAPGPSGAPPQPQRLCPHCSTVSQTTARDCPFCRRSFHRRSNTAAIVVAIALGAVATVGSVTALLAATADEVDREINSEISTIQQDIEDEVARAQRQIEAEVRRLREQLPASGLSAP</sequence>
<reference evidence="3 4" key="1">
    <citation type="submission" date="2018-03" db="EMBL/GenBank/DDBJ databases">
        <title>Aquarubrobacter algicola gen. nov., sp. nov., a novel actinobacterium isolated from shallow eutrophic lake during the end of cyanobacterial harmful algal blooms.</title>
        <authorList>
            <person name="Chun S.J."/>
        </authorList>
    </citation>
    <scope>NUCLEOTIDE SEQUENCE [LARGE SCALE GENOMIC DNA]</scope>
    <source>
        <strain evidence="3 4">Seoho-28</strain>
    </source>
</reference>
<dbReference type="Proteomes" id="UP000240739">
    <property type="component" value="Unassembled WGS sequence"/>
</dbReference>
<gene>
    <name evidence="3" type="ORF">C7Y72_11280</name>
</gene>
<accession>A0A2T4ULU7</accession>
<feature type="region of interest" description="Disordered" evidence="1">
    <location>
        <begin position="1"/>
        <end position="21"/>
    </location>
</feature>
<dbReference type="EMBL" id="PYYB01000001">
    <property type="protein sequence ID" value="PTL60178.1"/>
    <property type="molecule type" value="Genomic_DNA"/>
</dbReference>
<evidence type="ECO:0000313" key="4">
    <source>
        <dbReference type="Proteomes" id="UP000240739"/>
    </source>
</evidence>
<keyword evidence="2" id="KW-0472">Membrane</keyword>
<evidence type="ECO:0000313" key="3">
    <source>
        <dbReference type="EMBL" id="PTL60178.1"/>
    </source>
</evidence>
<protein>
    <submittedName>
        <fullName evidence="3">Uncharacterized protein</fullName>
    </submittedName>
</protein>
<proteinExistence type="predicted"/>
<feature type="compositionally biased region" description="Pro residues" evidence="1">
    <location>
        <begin position="1"/>
        <end position="18"/>
    </location>
</feature>
<dbReference type="AlphaFoldDB" id="A0A2T4ULU7"/>
<evidence type="ECO:0000256" key="2">
    <source>
        <dbReference type="SAM" id="Phobius"/>
    </source>
</evidence>
<keyword evidence="2" id="KW-0812">Transmembrane</keyword>